<dbReference type="AlphaFoldDB" id="A0A098LJD4"/>
<organism evidence="1 2">
    <name type="scientific">Sporocytophaga myxococcoides</name>
    <dbReference type="NCBI Taxonomy" id="153721"/>
    <lineage>
        <taxon>Bacteria</taxon>
        <taxon>Pseudomonadati</taxon>
        <taxon>Bacteroidota</taxon>
        <taxon>Cytophagia</taxon>
        <taxon>Cytophagales</taxon>
        <taxon>Cytophagaceae</taxon>
        <taxon>Sporocytophaga</taxon>
    </lineage>
</organism>
<accession>A0A098LJD4</accession>
<dbReference type="Proteomes" id="UP000030185">
    <property type="component" value="Unassembled WGS sequence"/>
</dbReference>
<evidence type="ECO:0000313" key="1">
    <source>
        <dbReference type="EMBL" id="GAL86512.1"/>
    </source>
</evidence>
<proteinExistence type="predicted"/>
<sequence>MTVLSSDNKILHIDYAFSFKDFLRGPKAIPFKKTLGIEPRLREVTTRVNSTINVLSPPPVLPINIIPSHSLFMKLLRVNALIVEYTIRKAIDHLKIKDPIVVSGFNPYYGTMLAGRLGEILNIYYCYDEIATGWNSNHGVLVENDYINKADVVITTSEILFHNKSCKTKDCYLIKNGVDFNRFYLHAEKVRQTKRKVIGYTGSIDDRFDIDTMIYLIENLPEVEFLFAGRTPDENAFRTLSKFSNTRWLGAKKPEEIPAIIGEIDLGVVPYLVNEYTKSVYPLKFNEYLAVGKPVVSSEFANLSEFKPYIRFAASRESFLNAVKEELNNDNENKKKERIKFASGNSWLNRAEDFSSIIENALERKNILKSAI</sequence>
<dbReference type="SUPFAM" id="SSF53756">
    <property type="entry name" value="UDP-Glycosyltransferase/glycogen phosphorylase"/>
    <property type="match status" value="1"/>
</dbReference>
<comment type="caution">
    <text evidence="1">The sequence shown here is derived from an EMBL/GenBank/DDBJ whole genome shotgun (WGS) entry which is preliminary data.</text>
</comment>
<keyword evidence="2" id="KW-1185">Reference proteome</keyword>
<protein>
    <submittedName>
        <fullName evidence="1">Hypothetical glycosyltransferas</fullName>
    </submittedName>
</protein>
<evidence type="ECO:0000313" key="2">
    <source>
        <dbReference type="Proteomes" id="UP000030185"/>
    </source>
</evidence>
<reference evidence="1 2" key="1">
    <citation type="submission" date="2014-09" db="EMBL/GenBank/DDBJ databases">
        <title>Sporocytophaga myxococcoides PG-01 genome sequencing.</title>
        <authorList>
            <person name="Liu L."/>
            <person name="Gao P.J."/>
            <person name="Chen G.J."/>
            <person name="Wang L.S."/>
        </authorList>
    </citation>
    <scope>NUCLEOTIDE SEQUENCE [LARGE SCALE GENOMIC DNA]</scope>
    <source>
        <strain evidence="1 2">PG-01</strain>
    </source>
</reference>
<gene>
    <name evidence="1" type="ORF">MYP_3742</name>
</gene>
<dbReference type="Gene3D" id="3.40.50.2000">
    <property type="entry name" value="Glycogen Phosphorylase B"/>
    <property type="match status" value="1"/>
</dbReference>
<dbReference type="EMBL" id="BBLT01000008">
    <property type="protein sequence ID" value="GAL86512.1"/>
    <property type="molecule type" value="Genomic_DNA"/>
</dbReference>
<dbReference type="STRING" id="153721.MYP_3742"/>
<dbReference type="Pfam" id="PF13692">
    <property type="entry name" value="Glyco_trans_1_4"/>
    <property type="match status" value="1"/>
</dbReference>
<dbReference type="eggNOG" id="COG0438">
    <property type="taxonomic scope" value="Bacteria"/>
</dbReference>
<name>A0A098LJD4_9BACT</name>